<sequence length="260" mass="29041">MRFLILSVLFTTVSCTVTINEHVKANLCFLFDNTLSDADKNITNILTLMRDLTITTYSTCQYTPQSKQLVEEISRCACLHDPSIDTSVVFANQESNIATFIGNQNECTPLKQNSAIYVEFNSTGQNKEYFTFSDSTSVCYLSYELTGIGCDSTNINSWHRFNSDSVGKPEIVDLPEVGRGMAVSYAGVSGAAYTGGYLCTRTSNEPVNPVMYYTIADQPMDRMSRAINWREIWKKVKNVALAIIQVVDILAKPRNVQPRV</sequence>
<reference evidence="1" key="1">
    <citation type="submission" date="2016-10" db="EMBL/GenBank/DDBJ databases">
        <authorList>
            <person name="de Groot N.N."/>
        </authorList>
    </citation>
    <scope>NUCLEOTIDE SEQUENCE</scope>
</reference>
<reference evidence="1" key="2">
    <citation type="journal article" date="2017" name="Virus Genes">
        <title>Rotavirus I in feces of a cat with diarrhea.</title>
        <authorList>
            <person name="Phan T.G."/>
            <person name="Leutenegger C.M."/>
            <person name="Chan R."/>
            <person name="Delwart E."/>
        </authorList>
    </citation>
    <scope>NUCLEOTIDE SEQUENCE</scope>
</reference>
<dbReference type="InterPro" id="IPR008818">
    <property type="entry name" value="Rotavirus_VP7"/>
</dbReference>
<organism evidence="1">
    <name type="scientific">Rotavirus I</name>
    <dbReference type="NCBI Taxonomy" id="1637496"/>
    <lineage>
        <taxon>Viruses</taxon>
        <taxon>Riboviria</taxon>
        <taxon>Orthornavirae</taxon>
        <taxon>Duplornaviricota</taxon>
        <taxon>Resentoviricetes</taxon>
        <taxon>Reovirales</taxon>
        <taxon>Sedoreoviridae</taxon>
        <taxon>Rotavirus</taxon>
        <taxon>Rotavirus iotagastroenteritidis</taxon>
    </lineage>
</organism>
<dbReference type="PROSITE" id="PS51257">
    <property type="entry name" value="PROKAR_LIPOPROTEIN"/>
    <property type="match status" value="1"/>
</dbReference>
<evidence type="ECO:0000313" key="1">
    <source>
        <dbReference type="EMBL" id="AQX34664.1"/>
    </source>
</evidence>
<name>A0A1S6XXK2_9REOV</name>
<dbReference type="Pfam" id="PF05868">
    <property type="entry name" value="Rotavirus_VP7"/>
    <property type="match status" value="1"/>
</dbReference>
<dbReference type="GO" id="GO:0044423">
    <property type="term" value="C:virion component"/>
    <property type="evidence" value="ECO:0007669"/>
    <property type="project" value="InterPro"/>
</dbReference>
<proteinExistence type="predicted"/>
<accession>A0A1S6XXK2</accession>
<protein>
    <submittedName>
        <fullName evidence="1">VP7</fullName>
    </submittedName>
</protein>
<dbReference type="EMBL" id="KY026789">
    <property type="protein sequence ID" value="AQX34664.1"/>
    <property type="molecule type" value="Genomic_RNA"/>
</dbReference>
<dbReference type="GO" id="GO:0016020">
    <property type="term" value="C:membrane"/>
    <property type="evidence" value="ECO:0007669"/>
    <property type="project" value="InterPro"/>
</dbReference>